<keyword evidence="2" id="KW-0812">Transmembrane</keyword>
<dbReference type="Proteomes" id="UP000244336">
    <property type="component" value="Chromosome 6"/>
</dbReference>
<dbReference type="Gramene" id="PUZ50035">
    <property type="protein sequence ID" value="PUZ50035"/>
    <property type="gene ID" value="GQ55_6G026900"/>
</dbReference>
<protein>
    <submittedName>
        <fullName evidence="3">Uncharacterized protein</fullName>
    </submittedName>
</protein>
<proteinExistence type="predicted"/>
<keyword evidence="2" id="KW-0472">Membrane</keyword>
<evidence type="ECO:0000313" key="4">
    <source>
        <dbReference type="Proteomes" id="UP000244336"/>
    </source>
</evidence>
<sequence length="237" mass="26420">MNVEQKKKGIRSKGEDRMSGGEEEEEKKRKGRGSHGHPAVHIWHRCVDARWSTMAGGKKGTPGWNRKHRPSTCSSTHGWKKGEIDVSGMQSRLSRLRFLQSLLVLCCWIILACCALHASYLLCCSCRAHRSSHRLTRLTPPHPHHGRHVKTAAAVARAFPSRASGAIFWRQPARPWPGPHRWQELLQAWDTEASNSQVNSDLGHRSRTSSAWFLSGSADENKLNSSACISSYASAGK</sequence>
<reference evidence="3 4" key="1">
    <citation type="submission" date="2018-04" db="EMBL/GenBank/DDBJ databases">
        <title>WGS assembly of Panicum hallii var. hallii HAL2.</title>
        <authorList>
            <person name="Lovell J."/>
            <person name="Jenkins J."/>
            <person name="Lowry D."/>
            <person name="Mamidi S."/>
            <person name="Sreedasyam A."/>
            <person name="Weng X."/>
            <person name="Barry K."/>
            <person name="Bonette J."/>
            <person name="Campitelli B."/>
            <person name="Daum C."/>
            <person name="Gordon S."/>
            <person name="Gould B."/>
            <person name="Lipzen A."/>
            <person name="MacQueen A."/>
            <person name="Palacio-Mejia J."/>
            <person name="Plott C."/>
            <person name="Shakirov E."/>
            <person name="Shu S."/>
            <person name="Yoshinaga Y."/>
            <person name="Zane M."/>
            <person name="Rokhsar D."/>
            <person name="Grimwood J."/>
            <person name="Schmutz J."/>
            <person name="Juenger T."/>
        </authorList>
    </citation>
    <scope>NUCLEOTIDE SEQUENCE [LARGE SCALE GENOMIC DNA]</scope>
    <source>
        <strain evidence="4">cv. HAL2</strain>
    </source>
</reference>
<dbReference type="AlphaFoldDB" id="A0A2T7D377"/>
<feature type="region of interest" description="Disordered" evidence="1">
    <location>
        <begin position="1"/>
        <end position="38"/>
    </location>
</feature>
<accession>A0A2T7D377</accession>
<dbReference type="EMBL" id="CM009754">
    <property type="protein sequence ID" value="PUZ50035.1"/>
    <property type="molecule type" value="Genomic_DNA"/>
</dbReference>
<keyword evidence="2" id="KW-1133">Transmembrane helix</keyword>
<feature type="region of interest" description="Disordered" evidence="1">
    <location>
        <begin position="57"/>
        <end position="77"/>
    </location>
</feature>
<evidence type="ECO:0000313" key="3">
    <source>
        <dbReference type="EMBL" id="PUZ50035.1"/>
    </source>
</evidence>
<gene>
    <name evidence="3" type="ORF">GQ55_6G026900</name>
</gene>
<feature type="compositionally biased region" description="Basic and acidic residues" evidence="1">
    <location>
        <begin position="1"/>
        <end position="20"/>
    </location>
</feature>
<evidence type="ECO:0000256" key="2">
    <source>
        <dbReference type="SAM" id="Phobius"/>
    </source>
</evidence>
<feature type="transmembrane region" description="Helical" evidence="2">
    <location>
        <begin position="102"/>
        <end position="122"/>
    </location>
</feature>
<keyword evidence="4" id="KW-1185">Reference proteome</keyword>
<organism evidence="3 4">
    <name type="scientific">Panicum hallii var. hallii</name>
    <dbReference type="NCBI Taxonomy" id="1504633"/>
    <lineage>
        <taxon>Eukaryota</taxon>
        <taxon>Viridiplantae</taxon>
        <taxon>Streptophyta</taxon>
        <taxon>Embryophyta</taxon>
        <taxon>Tracheophyta</taxon>
        <taxon>Spermatophyta</taxon>
        <taxon>Magnoliopsida</taxon>
        <taxon>Liliopsida</taxon>
        <taxon>Poales</taxon>
        <taxon>Poaceae</taxon>
        <taxon>PACMAD clade</taxon>
        <taxon>Panicoideae</taxon>
        <taxon>Panicodae</taxon>
        <taxon>Paniceae</taxon>
        <taxon>Panicinae</taxon>
        <taxon>Panicum</taxon>
        <taxon>Panicum sect. Panicum</taxon>
    </lineage>
</organism>
<evidence type="ECO:0000256" key="1">
    <source>
        <dbReference type="SAM" id="MobiDB-lite"/>
    </source>
</evidence>
<name>A0A2T7D377_9POAL</name>